<keyword evidence="3 7" id="KW-0802">TPR repeat</keyword>
<evidence type="ECO:0000256" key="1">
    <source>
        <dbReference type="ARBA" id="ARBA00004123"/>
    </source>
</evidence>
<keyword evidence="8" id="KW-1133">Transmembrane helix</keyword>
<feature type="domain" description="Tetratricopeptide repeat protein 21A/21B C-terminal ARM" evidence="9">
    <location>
        <begin position="562"/>
        <end position="679"/>
    </location>
</feature>
<dbReference type="PROSITE" id="PS50005">
    <property type="entry name" value="TPR"/>
    <property type="match status" value="6"/>
</dbReference>
<comment type="subcellular location">
    <subcellularLocation>
        <location evidence="1">Nucleus</location>
    </subcellularLocation>
</comment>
<dbReference type="InterPro" id="IPR011990">
    <property type="entry name" value="TPR-like_helical_dom_sf"/>
</dbReference>
<dbReference type="Pfam" id="PF13174">
    <property type="entry name" value="TPR_6"/>
    <property type="match status" value="1"/>
</dbReference>
<dbReference type="FunFam" id="1.25.40.10:FF:000018">
    <property type="entry name" value="Cell division cycle protein 27 homolog B"/>
    <property type="match status" value="1"/>
</dbReference>
<feature type="repeat" description="TPR" evidence="7">
    <location>
        <begin position="572"/>
        <end position="605"/>
    </location>
</feature>
<feature type="repeat" description="TPR" evidence="7">
    <location>
        <begin position="503"/>
        <end position="536"/>
    </location>
</feature>
<organism evidence="10">
    <name type="scientific">Hydra vulgaris</name>
    <name type="common">Hydra</name>
    <name type="synonym">Hydra attenuata</name>
    <dbReference type="NCBI Taxonomy" id="6087"/>
    <lineage>
        <taxon>Eukaryota</taxon>
        <taxon>Metazoa</taxon>
        <taxon>Cnidaria</taxon>
        <taxon>Hydrozoa</taxon>
        <taxon>Hydroidolina</taxon>
        <taxon>Anthoathecata</taxon>
        <taxon>Aplanulata</taxon>
        <taxon>Hydridae</taxon>
        <taxon>Hydra</taxon>
    </lineage>
</organism>
<feature type="repeat" description="TPR" evidence="7">
    <location>
        <begin position="742"/>
        <end position="775"/>
    </location>
</feature>
<reference evidence="10" key="1">
    <citation type="journal article" date="2013" name="Genome Biol. Evol.">
        <title>Punctuated emergences of genetic and phenotypic innovations in eumetazoan, bilaterian, euteleostome, and hominidae ancestors.</title>
        <authorList>
            <person name="Wenger Y."/>
            <person name="Galliot B."/>
        </authorList>
    </citation>
    <scope>NUCLEOTIDE SEQUENCE</scope>
    <source>
        <tissue evidence="10">Whole animals</tissue>
    </source>
</reference>
<feature type="repeat" description="TPR" evidence="7">
    <location>
        <begin position="142"/>
        <end position="175"/>
    </location>
</feature>
<dbReference type="InterPro" id="IPR019734">
    <property type="entry name" value="TPR_rpt"/>
</dbReference>
<dbReference type="SMART" id="SM00028">
    <property type="entry name" value="TPR"/>
    <property type="match status" value="8"/>
</dbReference>
<dbReference type="Gene3D" id="1.25.40.10">
    <property type="entry name" value="Tetratricopeptide repeat domain"/>
    <property type="match status" value="4"/>
</dbReference>
<protein>
    <recommendedName>
        <fullName evidence="6">Cell division cycle protein 27 homolog</fullName>
    </recommendedName>
</protein>
<feature type="transmembrane region" description="Helical" evidence="8">
    <location>
        <begin position="12"/>
        <end position="30"/>
    </location>
</feature>
<dbReference type="SUPFAM" id="SSF48452">
    <property type="entry name" value="TPR-like"/>
    <property type="match status" value="2"/>
</dbReference>
<evidence type="ECO:0000256" key="4">
    <source>
        <dbReference type="ARBA" id="ARBA00023242"/>
    </source>
</evidence>
<evidence type="ECO:0000256" key="5">
    <source>
        <dbReference type="ARBA" id="ARBA00038210"/>
    </source>
</evidence>
<proteinExistence type="evidence at transcript level"/>
<dbReference type="Pfam" id="PF25063">
    <property type="entry name" value="ARM_TT21_C"/>
    <property type="match status" value="1"/>
</dbReference>
<dbReference type="GO" id="GO:0007091">
    <property type="term" value="P:metaphase/anaphase transition of mitotic cell cycle"/>
    <property type="evidence" value="ECO:0007669"/>
    <property type="project" value="TreeGrafter"/>
</dbReference>
<keyword evidence="2" id="KW-0677">Repeat</keyword>
<dbReference type="GO" id="GO:0005680">
    <property type="term" value="C:anaphase-promoting complex"/>
    <property type="evidence" value="ECO:0007669"/>
    <property type="project" value="TreeGrafter"/>
</dbReference>
<keyword evidence="4" id="KW-0539">Nucleus</keyword>
<sequence length="818" mass="92708">LKKKKEEKSYKCSYKFIFFIFLIFCKISLVKMAVQEPLKVAVWHALNAYCYKDAIFLAERLYAEVSSEEVLHLLATCYFRSGHTNRAYSLLKKNSYTNIQTRYLFAWICFQLEKLSEAENALLGNHNKSILNTSNEFGSLSGAALQLLGKIYRKTGQSSKAAECFRESLRCNPFLWHSFEQLCQTGEKIDPVDFFKTTSSAKATQPSIIKNSEFSPFDLISNYKNVYSENLDPAKSGPLFTSTVVSKPTLQEHLSTVNYEWNDGDSDMPPPQSIALKKSRVPVKARQRIIGTKTSDSPVTPNFGVLPTDSPVVELGSSPNFITPPISSLNENPLKAPLKAPHRQTTVKINGSRHSSLGFSSFGSPSPISQLVVTTNCTSLRRSNRLFDSSAKDIKKTPRVRFADSNKPITTARKTKSRLTHVSQPLTPTIQNIQSAAKNENLISEIKDEKPTSISLSPIQQNSDIWMRLFQDLGKAYHALSIYDSKKAVDYFSSLPLNHQTTNWVMEQLGLAYYEMGDITAAQKVFEKVRENDPDYISDGMAVYSSLLWLSRKDCELSCLAQSLVDSDKNSAVAWCAMANCFSLQKEHNTAIKFLHRAVQLEPEFSYAYTLLGHEYVFIEDFDKGISCFRTALRYNEKHYNAWYGIGMIYYKQDNFSMAKLHFQLALKINPRNSVLLGHLAVTQHELGETDLAMDTINKAIEYNSKSALCKYHRARFYFDSERLQEALEELIEVKKLAPKDSLIYYMIGKVYQKRNEIVLAQQNFSWAMSLNPHGPNNMIKEAMNQLQNYSREDILTSAVVDSMEDDNGMSDISNSNL</sequence>
<dbReference type="PANTHER" id="PTHR12558:SF13">
    <property type="entry name" value="CELL DIVISION CYCLE PROTEIN 27 HOMOLOG"/>
    <property type="match status" value="1"/>
</dbReference>
<dbReference type="InterPro" id="IPR056834">
    <property type="entry name" value="ARM_TT21_C"/>
</dbReference>
<evidence type="ECO:0000313" key="10">
    <source>
        <dbReference type="EMBL" id="CDG71120.1"/>
    </source>
</evidence>
<evidence type="ECO:0000259" key="9">
    <source>
        <dbReference type="Pfam" id="PF25063"/>
    </source>
</evidence>
<evidence type="ECO:0000256" key="2">
    <source>
        <dbReference type="ARBA" id="ARBA00022737"/>
    </source>
</evidence>
<dbReference type="GO" id="GO:0016567">
    <property type="term" value="P:protein ubiquitination"/>
    <property type="evidence" value="ECO:0007669"/>
    <property type="project" value="TreeGrafter"/>
</dbReference>
<feature type="repeat" description="TPR" evidence="7">
    <location>
        <begin position="640"/>
        <end position="673"/>
    </location>
</feature>
<evidence type="ECO:0000256" key="6">
    <source>
        <dbReference type="ARBA" id="ARBA00039307"/>
    </source>
</evidence>
<dbReference type="PANTHER" id="PTHR12558">
    <property type="entry name" value="CELL DIVISION CYCLE 16,23,27"/>
    <property type="match status" value="1"/>
</dbReference>
<feature type="repeat" description="TPR" evidence="7">
    <location>
        <begin position="606"/>
        <end position="639"/>
    </location>
</feature>
<keyword evidence="10" id="KW-0131">Cell cycle</keyword>
<dbReference type="AlphaFoldDB" id="T2MGT8"/>
<dbReference type="Pfam" id="PF13181">
    <property type="entry name" value="TPR_8"/>
    <property type="match status" value="1"/>
</dbReference>
<dbReference type="OrthoDB" id="329563at2759"/>
<dbReference type="GO" id="GO:0051301">
    <property type="term" value="P:cell division"/>
    <property type="evidence" value="ECO:0007669"/>
    <property type="project" value="UniProtKB-KW"/>
</dbReference>
<evidence type="ECO:0000256" key="8">
    <source>
        <dbReference type="SAM" id="Phobius"/>
    </source>
</evidence>
<dbReference type="GO" id="GO:0005737">
    <property type="term" value="C:cytoplasm"/>
    <property type="evidence" value="ECO:0007669"/>
    <property type="project" value="TreeGrafter"/>
</dbReference>
<feature type="non-terminal residue" evidence="10">
    <location>
        <position position="1"/>
    </location>
</feature>
<dbReference type="Pfam" id="PF12895">
    <property type="entry name" value="ANAPC3"/>
    <property type="match status" value="1"/>
</dbReference>
<gene>
    <name evidence="10" type="primary">CDC27</name>
</gene>
<keyword evidence="10" id="KW-0132">Cell division</keyword>
<accession>T2MGT8</accession>
<keyword evidence="8" id="KW-0472">Membrane</keyword>
<keyword evidence="8" id="KW-0812">Transmembrane</keyword>
<evidence type="ECO:0000256" key="7">
    <source>
        <dbReference type="PROSITE-ProRule" id="PRU00339"/>
    </source>
</evidence>
<evidence type="ECO:0000256" key="3">
    <source>
        <dbReference type="ARBA" id="ARBA00022803"/>
    </source>
</evidence>
<dbReference type="GO" id="GO:0031145">
    <property type="term" value="P:anaphase-promoting complex-dependent catabolic process"/>
    <property type="evidence" value="ECO:0007669"/>
    <property type="project" value="TreeGrafter"/>
</dbReference>
<comment type="similarity">
    <text evidence="5">Belongs to the APC3/CDC27 family.</text>
</comment>
<dbReference type="EMBL" id="HAAD01004888">
    <property type="protein sequence ID" value="CDG71120.1"/>
    <property type="molecule type" value="mRNA"/>
</dbReference>
<name>T2MGT8_HYDVU</name>